<organism evidence="2 3">
    <name type="scientific">Marmota monax</name>
    <name type="common">Woodchuck</name>
    <dbReference type="NCBI Taxonomy" id="9995"/>
    <lineage>
        <taxon>Eukaryota</taxon>
        <taxon>Metazoa</taxon>
        <taxon>Chordata</taxon>
        <taxon>Craniata</taxon>
        <taxon>Vertebrata</taxon>
        <taxon>Euteleostomi</taxon>
        <taxon>Mammalia</taxon>
        <taxon>Eutheria</taxon>
        <taxon>Euarchontoglires</taxon>
        <taxon>Glires</taxon>
        <taxon>Rodentia</taxon>
        <taxon>Sciuromorpha</taxon>
        <taxon>Sciuridae</taxon>
        <taxon>Xerinae</taxon>
        <taxon>Marmotini</taxon>
        <taxon>Marmota</taxon>
    </lineage>
</organism>
<comment type="caution">
    <text evidence="2">The sequence shown here is derived from an EMBL/GenBank/DDBJ whole genome shotgun (WGS) entry which is preliminary data.</text>
</comment>
<feature type="compositionally biased region" description="Basic and acidic residues" evidence="1">
    <location>
        <begin position="28"/>
        <end position="41"/>
    </location>
</feature>
<evidence type="ECO:0000313" key="2">
    <source>
        <dbReference type="EMBL" id="KAF7465853.1"/>
    </source>
</evidence>
<proteinExistence type="predicted"/>
<dbReference type="AlphaFoldDB" id="A0A834UNU2"/>
<evidence type="ECO:0000313" key="3">
    <source>
        <dbReference type="Proteomes" id="UP000662637"/>
    </source>
</evidence>
<sequence>MAGPGSTVKKAGLGEGQNPRGCLQLLESMERGDPPVRKEGGPRTAQAPSRG</sequence>
<feature type="region of interest" description="Disordered" evidence="1">
    <location>
        <begin position="1"/>
        <end position="51"/>
    </location>
</feature>
<accession>A0A834UNU2</accession>
<gene>
    <name evidence="2" type="ORF">GHT09_003594</name>
</gene>
<evidence type="ECO:0000256" key="1">
    <source>
        <dbReference type="SAM" id="MobiDB-lite"/>
    </source>
</evidence>
<name>A0A834UNU2_MARMO</name>
<reference evidence="2" key="1">
    <citation type="submission" date="2020-08" db="EMBL/GenBank/DDBJ databases">
        <authorList>
            <person name="Shumante A."/>
            <person name="Zimin A.V."/>
            <person name="Puiu D."/>
            <person name="Salzberg S.L."/>
        </authorList>
    </citation>
    <scope>NUCLEOTIDE SEQUENCE</scope>
    <source>
        <strain evidence="2">WC2-LM</strain>
        <tissue evidence="2">Liver</tissue>
    </source>
</reference>
<dbReference type="EMBL" id="WJEC01007885">
    <property type="protein sequence ID" value="KAF7465853.1"/>
    <property type="molecule type" value="Genomic_DNA"/>
</dbReference>
<protein>
    <submittedName>
        <fullName evidence="2">Uncharacterized protein</fullName>
    </submittedName>
</protein>
<dbReference type="Proteomes" id="UP000662637">
    <property type="component" value="Unassembled WGS sequence"/>
</dbReference>